<dbReference type="InterPro" id="IPR021741">
    <property type="entry name" value="DUF3311"/>
</dbReference>
<evidence type="ECO:0000313" key="3">
    <source>
        <dbReference type="EMBL" id="PIM51843.1"/>
    </source>
</evidence>
<dbReference type="Pfam" id="PF11755">
    <property type="entry name" value="DUF3311"/>
    <property type="match status" value="1"/>
</dbReference>
<dbReference type="Proteomes" id="UP000231501">
    <property type="component" value="Unassembled WGS sequence"/>
</dbReference>
<comment type="caution">
    <text evidence="3">The sequence shown here is derived from an EMBL/GenBank/DDBJ whole genome shotgun (WGS) entry which is preliminary data.</text>
</comment>
<dbReference type="EMBL" id="PEOG01000051">
    <property type="protein sequence ID" value="PIM51843.1"/>
    <property type="molecule type" value="Genomic_DNA"/>
</dbReference>
<dbReference type="PANTHER" id="PTHR40034">
    <property type="entry name" value="BSL5891 PROTEIN"/>
    <property type="match status" value="1"/>
</dbReference>
<keyword evidence="2" id="KW-0812">Transmembrane</keyword>
<feature type="region of interest" description="Disordered" evidence="1">
    <location>
        <begin position="69"/>
        <end position="88"/>
    </location>
</feature>
<accession>A0A2G9C5Z0</accession>
<protein>
    <recommendedName>
        <fullName evidence="5">DUF3311 domain-containing protein</fullName>
    </recommendedName>
</protein>
<reference evidence="3 4" key="1">
    <citation type="submission" date="2017-11" db="EMBL/GenBank/DDBJ databases">
        <title>Draft genome sequence of Mitsuaria sp. HWN-4.</title>
        <authorList>
            <person name="Gundlapally S.R."/>
        </authorList>
    </citation>
    <scope>NUCLEOTIDE SEQUENCE [LARGE SCALE GENOMIC DNA]</scope>
    <source>
        <strain evidence="3 4">HWN-4</strain>
    </source>
</reference>
<evidence type="ECO:0008006" key="5">
    <source>
        <dbReference type="Google" id="ProtNLM"/>
    </source>
</evidence>
<evidence type="ECO:0000313" key="4">
    <source>
        <dbReference type="Proteomes" id="UP000231501"/>
    </source>
</evidence>
<dbReference type="RefSeq" id="WP_099862903.1">
    <property type="nucleotide sequence ID" value="NZ_PEOG01000051.1"/>
</dbReference>
<organism evidence="3 4">
    <name type="scientific">Roseateles chitinivorans</name>
    <dbReference type="NCBI Taxonomy" id="2917965"/>
    <lineage>
        <taxon>Bacteria</taxon>
        <taxon>Pseudomonadati</taxon>
        <taxon>Pseudomonadota</taxon>
        <taxon>Betaproteobacteria</taxon>
        <taxon>Burkholderiales</taxon>
        <taxon>Sphaerotilaceae</taxon>
        <taxon>Roseateles</taxon>
    </lineage>
</organism>
<dbReference type="OrthoDB" id="3628949at2"/>
<gene>
    <name evidence="3" type="ORF">CS062_17600</name>
</gene>
<dbReference type="PANTHER" id="PTHR40034:SF1">
    <property type="entry name" value="BSL5891 PROTEIN"/>
    <property type="match status" value="1"/>
</dbReference>
<dbReference type="AlphaFoldDB" id="A0A2G9C5Z0"/>
<sequence length="88" mass="9422">MTPAASHVPPSRRHRWLALLPVLHALAGVVLANRVQPFVLGLPFFMAWTIAGVLLAALVMAAIYRLDPANRGDTENGADDGPDPRTDA</sequence>
<evidence type="ECO:0000256" key="1">
    <source>
        <dbReference type="SAM" id="MobiDB-lite"/>
    </source>
</evidence>
<keyword evidence="2" id="KW-0472">Membrane</keyword>
<keyword evidence="4" id="KW-1185">Reference proteome</keyword>
<name>A0A2G9C5Z0_9BURK</name>
<evidence type="ECO:0000256" key="2">
    <source>
        <dbReference type="SAM" id="Phobius"/>
    </source>
</evidence>
<keyword evidence="2" id="KW-1133">Transmembrane helix</keyword>
<feature type="transmembrane region" description="Helical" evidence="2">
    <location>
        <begin position="42"/>
        <end position="64"/>
    </location>
</feature>
<proteinExistence type="predicted"/>